<dbReference type="Pfam" id="PF25967">
    <property type="entry name" value="RND-MFP_C"/>
    <property type="match status" value="1"/>
</dbReference>
<feature type="domain" description="Multidrug resistance protein MdtA-like C-terminal permuted SH3" evidence="4">
    <location>
        <begin position="145"/>
        <end position="202"/>
    </location>
</feature>
<protein>
    <submittedName>
        <fullName evidence="5">Efflux RND transporter periplasmic adaptor subunit</fullName>
    </submittedName>
</protein>
<dbReference type="Gene3D" id="2.40.50.100">
    <property type="match status" value="1"/>
</dbReference>
<feature type="non-terminal residue" evidence="5">
    <location>
        <position position="1"/>
    </location>
</feature>
<evidence type="ECO:0000256" key="2">
    <source>
        <dbReference type="ARBA" id="ARBA00009477"/>
    </source>
</evidence>
<evidence type="ECO:0000313" key="5">
    <source>
        <dbReference type="EMBL" id="PLM48265.1"/>
    </source>
</evidence>
<dbReference type="GO" id="GO:0022857">
    <property type="term" value="F:transmembrane transporter activity"/>
    <property type="evidence" value="ECO:0007669"/>
    <property type="project" value="InterPro"/>
</dbReference>
<evidence type="ECO:0000259" key="4">
    <source>
        <dbReference type="Pfam" id="PF25967"/>
    </source>
</evidence>
<dbReference type="Gene3D" id="2.40.420.20">
    <property type="match status" value="1"/>
</dbReference>
<gene>
    <name evidence="5" type="ORF">CWM85_34500</name>
</gene>
<feature type="domain" description="Multidrug resistance protein MdtA-like beta-barrel" evidence="3">
    <location>
        <begin position="76"/>
        <end position="132"/>
    </location>
</feature>
<accession>A0A2J4YBT6</accession>
<dbReference type="GO" id="GO:0015721">
    <property type="term" value="P:bile acid and bile salt transport"/>
    <property type="evidence" value="ECO:0007669"/>
    <property type="project" value="TreeGrafter"/>
</dbReference>
<dbReference type="Pfam" id="PF25944">
    <property type="entry name" value="Beta-barrel_RND"/>
    <property type="match status" value="1"/>
</dbReference>
<sequence length="214" mass="23008">EQTRARIAAQQITLGYTRITSPVTGRVGHSPFHVGGLVNPASGVLVDVVQLDPIRVAFSLDETAFFAKAGQHTDIAALKQAWLAQVDVDGRREDGALTSVDNRIDSRTASVALRAEFANPQHRLLPGGNVTVFFRPQQLKESPMIPASALQQDALGFYCWVLTADNTVTMRRLAPAGQHGQSFVVADGLKAGERVVTEGAQRLRDGAAVQLLSE</sequence>
<dbReference type="Gene3D" id="1.10.287.470">
    <property type="entry name" value="Helix hairpin bin"/>
    <property type="match status" value="1"/>
</dbReference>
<dbReference type="GO" id="GO:0005886">
    <property type="term" value="C:plasma membrane"/>
    <property type="evidence" value="ECO:0007669"/>
    <property type="project" value="TreeGrafter"/>
</dbReference>
<dbReference type="AlphaFoldDB" id="A0A2J4YBT6"/>
<proteinExistence type="inferred from homology"/>
<dbReference type="GO" id="GO:0046677">
    <property type="term" value="P:response to antibiotic"/>
    <property type="evidence" value="ECO:0007669"/>
    <property type="project" value="TreeGrafter"/>
</dbReference>
<name>A0A2J4YBT6_9ENTR</name>
<comment type="similarity">
    <text evidence="2">Belongs to the membrane fusion protein (MFP) (TC 8.A.1) family.</text>
</comment>
<dbReference type="PANTHER" id="PTHR30158:SF3">
    <property type="entry name" value="MULTIDRUG EFFLUX PUMP SUBUNIT ACRA-RELATED"/>
    <property type="match status" value="1"/>
</dbReference>
<dbReference type="InterPro" id="IPR006143">
    <property type="entry name" value="RND_pump_MFP"/>
</dbReference>
<reference evidence="5 6" key="2">
    <citation type="submission" date="2018-01" db="EMBL/GenBank/DDBJ databases">
        <title>Genomic study of Klebsiella pneumoniae.</title>
        <authorList>
            <person name="Yang Y."/>
            <person name="Bicalho R."/>
        </authorList>
    </citation>
    <scope>NUCLEOTIDE SEQUENCE [LARGE SCALE GENOMIC DNA]</scope>
    <source>
        <strain evidence="5 6">A2</strain>
    </source>
</reference>
<evidence type="ECO:0000259" key="3">
    <source>
        <dbReference type="Pfam" id="PF25944"/>
    </source>
</evidence>
<dbReference type="SUPFAM" id="SSF111369">
    <property type="entry name" value="HlyD-like secretion proteins"/>
    <property type="match status" value="1"/>
</dbReference>
<dbReference type="Gene3D" id="2.40.30.170">
    <property type="match status" value="1"/>
</dbReference>
<dbReference type="NCBIfam" id="TIGR01730">
    <property type="entry name" value="RND_mfp"/>
    <property type="match status" value="1"/>
</dbReference>
<reference evidence="5 6" key="1">
    <citation type="submission" date="2017-11" db="EMBL/GenBank/DDBJ databases">
        <authorList>
            <person name="Han C.G."/>
        </authorList>
    </citation>
    <scope>NUCLEOTIDE SEQUENCE [LARGE SCALE GENOMIC DNA]</scope>
    <source>
        <strain evidence="5 6">A2</strain>
    </source>
</reference>
<dbReference type="InterPro" id="IPR058627">
    <property type="entry name" value="MdtA-like_C"/>
</dbReference>
<evidence type="ECO:0000313" key="6">
    <source>
        <dbReference type="Proteomes" id="UP000234661"/>
    </source>
</evidence>
<dbReference type="Proteomes" id="UP000234661">
    <property type="component" value="Unassembled WGS sequence"/>
</dbReference>
<dbReference type="InterPro" id="IPR058626">
    <property type="entry name" value="MdtA-like_b-barrel"/>
</dbReference>
<evidence type="ECO:0000256" key="1">
    <source>
        <dbReference type="ARBA" id="ARBA00004519"/>
    </source>
</evidence>
<dbReference type="EMBL" id="PIET01001797">
    <property type="protein sequence ID" value="PLM48265.1"/>
    <property type="molecule type" value="Genomic_DNA"/>
</dbReference>
<organism evidence="5 6">
    <name type="scientific">Klebsiella michiganensis</name>
    <dbReference type="NCBI Taxonomy" id="1134687"/>
    <lineage>
        <taxon>Bacteria</taxon>
        <taxon>Pseudomonadati</taxon>
        <taxon>Pseudomonadota</taxon>
        <taxon>Gammaproteobacteria</taxon>
        <taxon>Enterobacterales</taxon>
        <taxon>Enterobacteriaceae</taxon>
        <taxon>Klebsiella/Raoultella group</taxon>
        <taxon>Klebsiella</taxon>
    </lineage>
</organism>
<dbReference type="PANTHER" id="PTHR30158">
    <property type="entry name" value="ACRA/E-RELATED COMPONENT OF DRUG EFFLUX TRANSPORTER"/>
    <property type="match status" value="1"/>
</dbReference>
<comment type="subcellular location">
    <subcellularLocation>
        <location evidence="1">Cell inner membrane</location>
        <topology evidence="1">Lipid-anchor</topology>
    </subcellularLocation>
</comment>
<comment type="caution">
    <text evidence="5">The sequence shown here is derived from an EMBL/GenBank/DDBJ whole genome shotgun (WGS) entry which is preliminary data.</text>
</comment>